<dbReference type="Pfam" id="PF00650">
    <property type="entry name" value="CRAL_TRIO"/>
    <property type="match status" value="1"/>
</dbReference>
<evidence type="ECO:0000313" key="3">
    <source>
        <dbReference type="EMBL" id="PKU33887.1"/>
    </source>
</evidence>
<dbReference type="EMBL" id="KZ509624">
    <property type="protein sequence ID" value="PKU33887.1"/>
    <property type="molecule type" value="Genomic_DNA"/>
</dbReference>
<protein>
    <submittedName>
        <fullName evidence="3">Sec14-like protein 1</fullName>
    </submittedName>
</protein>
<evidence type="ECO:0000259" key="1">
    <source>
        <dbReference type="PROSITE" id="PS50191"/>
    </source>
</evidence>
<dbReference type="GO" id="GO:0005829">
    <property type="term" value="C:cytosol"/>
    <property type="evidence" value="ECO:0007669"/>
    <property type="project" value="TreeGrafter"/>
</dbReference>
<dbReference type="Gene3D" id="3.40.525.10">
    <property type="entry name" value="CRAL-TRIO lipid binding domain"/>
    <property type="match status" value="1"/>
</dbReference>
<dbReference type="PANTHER" id="PTHR23324:SF51">
    <property type="entry name" value="SEC14-LIKE PROTEIN 1"/>
    <property type="match status" value="1"/>
</dbReference>
<organism evidence="3 4">
    <name type="scientific">Limosa lapponica baueri</name>
    <dbReference type="NCBI Taxonomy" id="1758121"/>
    <lineage>
        <taxon>Eukaryota</taxon>
        <taxon>Metazoa</taxon>
        <taxon>Chordata</taxon>
        <taxon>Craniata</taxon>
        <taxon>Vertebrata</taxon>
        <taxon>Euteleostomi</taxon>
        <taxon>Archelosauria</taxon>
        <taxon>Archosauria</taxon>
        <taxon>Dinosauria</taxon>
        <taxon>Saurischia</taxon>
        <taxon>Theropoda</taxon>
        <taxon>Coelurosauria</taxon>
        <taxon>Aves</taxon>
        <taxon>Neognathae</taxon>
        <taxon>Neoaves</taxon>
        <taxon>Charadriiformes</taxon>
        <taxon>Scolopacidae</taxon>
        <taxon>Limosa</taxon>
    </lineage>
</organism>
<evidence type="ECO:0000259" key="2">
    <source>
        <dbReference type="PROSITE" id="PS50904"/>
    </source>
</evidence>
<dbReference type="InterPro" id="IPR036865">
    <property type="entry name" value="CRAL-TRIO_dom_sf"/>
</dbReference>
<dbReference type="GO" id="GO:0039536">
    <property type="term" value="P:negative regulation of RIG-I signaling pathway"/>
    <property type="evidence" value="ECO:0007669"/>
    <property type="project" value="TreeGrafter"/>
</dbReference>
<dbReference type="GO" id="GO:0039552">
    <property type="term" value="F:RIG-I binding"/>
    <property type="evidence" value="ECO:0007669"/>
    <property type="project" value="TreeGrafter"/>
</dbReference>
<keyword evidence="4" id="KW-1185">Reference proteome</keyword>
<dbReference type="InterPro" id="IPR036598">
    <property type="entry name" value="GOLD_dom_sf"/>
</dbReference>
<reference evidence="4" key="2">
    <citation type="submission" date="2017-12" db="EMBL/GenBank/DDBJ databases">
        <title>Genome sequence of the Bar-tailed Godwit (Limosa lapponica baueri).</title>
        <authorList>
            <person name="Lima N.C.B."/>
            <person name="Parody-Merino A.M."/>
            <person name="Battley P.F."/>
            <person name="Fidler A.E."/>
            <person name="Prosdocimi F."/>
        </authorList>
    </citation>
    <scope>NUCLEOTIDE SEQUENCE [LARGE SCALE GENOMIC DNA]</scope>
</reference>
<reference evidence="4" key="1">
    <citation type="submission" date="2017-11" db="EMBL/GenBank/DDBJ databases">
        <authorList>
            <person name="Lima N.C."/>
            <person name="Parody-Merino A.M."/>
            <person name="Battley P.F."/>
            <person name="Fidler A.E."/>
            <person name="Prosdocimi F."/>
        </authorList>
    </citation>
    <scope>NUCLEOTIDE SEQUENCE [LARGE SCALE GENOMIC DNA]</scope>
</reference>
<dbReference type="CDD" id="cd00170">
    <property type="entry name" value="SEC14"/>
    <property type="match status" value="1"/>
</dbReference>
<dbReference type="AlphaFoldDB" id="A0A2I0TJ91"/>
<feature type="domain" description="PRELI/MSF1" evidence="2">
    <location>
        <begin position="1"/>
        <end position="159"/>
    </location>
</feature>
<sequence length="530" mass="59986">MLIIKAYERRFPTCPLIPMFVASDTVNEYKSEDEAIHVIERRCKLDIDAPRLLKKIAGVDYVYFVQKNSLNRRERTLHIEAYNETFSNRVIINEHCCYTVHPDNEDWTCFEQSASLDIKSFFGFESTVEKIAMKQYTSNIKKGKEIIEYYLKQLEEEGITFVPRWTPPVACKLESSTSHTKRPVSPAINIPDSATKEGLNNKEILNTSSSPSEPTAGTPDDGRPLYVLRLGQMDTKGLVRALGEEALLRYSISRLITLSSLPSPFIICSYSTRDPSSWTCLVDLEGLNMRHLWRPGVKALLRIIEVVEANYPETLGRLLILRAPRVFPVLWTLVSPFIDDNTRKKFLIYAGNDYQGPGGLLDYIDKEIIPDFLGGECMCEVPEGGLVPKSLYRTAEELENEDIKLWTETIYQSASVFKGAPHEVLIQIVDASSVITWDFDVCKGDIVFNIFHSKRAPQPPKKDSLGAHSITSPGGNNVQLIDKVWQLGRDYSMVESPLICKEGESVQCCKLFSLLPLSDVRDKEKQLLDT</sequence>
<dbReference type="SMART" id="SM00516">
    <property type="entry name" value="SEC14"/>
    <property type="match status" value="1"/>
</dbReference>
<feature type="domain" description="CRAL-TRIO" evidence="1">
    <location>
        <begin position="217"/>
        <end position="381"/>
    </location>
</feature>
<dbReference type="OrthoDB" id="30289at2759"/>
<dbReference type="InterPro" id="IPR051064">
    <property type="entry name" value="SEC14/CRAL-TRIO_domain"/>
</dbReference>
<dbReference type="PROSITE" id="PS50904">
    <property type="entry name" value="PRELI_MSF1"/>
    <property type="match status" value="1"/>
</dbReference>
<accession>A0A2I0TJ91</accession>
<dbReference type="InterPro" id="IPR006797">
    <property type="entry name" value="PRELI/MSF1_dom"/>
</dbReference>
<proteinExistence type="predicted"/>
<dbReference type="Proteomes" id="UP000233556">
    <property type="component" value="Unassembled WGS sequence"/>
</dbReference>
<gene>
    <name evidence="3" type="ORF">llap_15809</name>
</gene>
<evidence type="ECO:0000313" key="4">
    <source>
        <dbReference type="Proteomes" id="UP000233556"/>
    </source>
</evidence>
<dbReference type="Pfam" id="PF04707">
    <property type="entry name" value="PRELI"/>
    <property type="match status" value="1"/>
</dbReference>
<dbReference type="InterPro" id="IPR001251">
    <property type="entry name" value="CRAL-TRIO_dom"/>
</dbReference>
<dbReference type="PROSITE" id="PS50191">
    <property type="entry name" value="CRAL_TRIO"/>
    <property type="match status" value="1"/>
</dbReference>
<dbReference type="SUPFAM" id="SSF52087">
    <property type="entry name" value="CRAL/TRIO domain"/>
    <property type="match status" value="1"/>
</dbReference>
<dbReference type="SUPFAM" id="SSF101576">
    <property type="entry name" value="Supernatant protein factor (SPF), C-terminal domain"/>
    <property type="match status" value="1"/>
</dbReference>
<name>A0A2I0TJ91_LIMLA</name>
<dbReference type="PANTHER" id="PTHR23324">
    <property type="entry name" value="SEC14 RELATED PROTEIN"/>
    <property type="match status" value="1"/>
</dbReference>